<organism evidence="2 3">
    <name type="scientific">Brenthis ino</name>
    <name type="common">lesser marbled fritillary</name>
    <dbReference type="NCBI Taxonomy" id="405034"/>
    <lineage>
        <taxon>Eukaryota</taxon>
        <taxon>Metazoa</taxon>
        <taxon>Ecdysozoa</taxon>
        <taxon>Arthropoda</taxon>
        <taxon>Hexapoda</taxon>
        <taxon>Insecta</taxon>
        <taxon>Pterygota</taxon>
        <taxon>Neoptera</taxon>
        <taxon>Endopterygota</taxon>
        <taxon>Lepidoptera</taxon>
        <taxon>Glossata</taxon>
        <taxon>Ditrysia</taxon>
        <taxon>Papilionoidea</taxon>
        <taxon>Nymphalidae</taxon>
        <taxon>Heliconiinae</taxon>
        <taxon>Argynnini</taxon>
        <taxon>Brenthis</taxon>
    </lineage>
</organism>
<feature type="compositionally biased region" description="Basic and acidic residues" evidence="1">
    <location>
        <begin position="7"/>
        <end position="21"/>
    </location>
</feature>
<name>A0A8J9Y902_9NEOP</name>
<evidence type="ECO:0000313" key="2">
    <source>
        <dbReference type="EMBL" id="CAH0717750.1"/>
    </source>
</evidence>
<keyword evidence="3" id="KW-1185">Reference proteome</keyword>
<sequence>MSRQRRERREMETEEFHEARSHPPHMLQMTAELVANFSGEDDAYSIEKWIDEVENEYGSAVKVCNRTCSGNSDNKMTKHVMFTASQGDEITVLKCPSTLNEKLKNRNKILAKTYAVNNLKEKNVEYKSDISVSSEIMPVKVNKQIISQKPMIKRTLKKNKKTRSLKRIEIGTGHKVKPRCVGPYEIIKLKDNNRYDAQNKDANIYGSMVEASTVSLQIKKWPIQNR</sequence>
<dbReference type="AlphaFoldDB" id="A0A8J9Y902"/>
<proteinExistence type="predicted"/>
<feature type="region of interest" description="Disordered" evidence="1">
    <location>
        <begin position="1"/>
        <end position="24"/>
    </location>
</feature>
<dbReference type="OrthoDB" id="3863715at2759"/>
<dbReference type="EMBL" id="OV170232">
    <property type="protein sequence ID" value="CAH0717750.1"/>
    <property type="molecule type" value="Genomic_DNA"/>
</dbReference>
<reference evidence="2" key="1">
    <citation type="submission" date="2021-12" db="EMBL/GenBank/DDBJ databases">
        <authorList>
            <person name="Martin H S."/>
        </authorList>
    </citation>
    <scope>NUCLEOTIDE SEQUENCE</scope>
</reference>
<accession>A0A8J9Y902</accession>
<feature type="non-terminal residue" evidence="2">
    <location>
        <position position="226"/>
    </location>
</feature>
<protein>
    <submittedName>
        <fullName evidence="2">Uncharacterized protein</fullName>
    </submittedName>
</protein>
<dbReference type="Proteomes" id="UP000838878">
    <property type="component" value="Chromosome 12"/>
</dbReference>
<gene>
    <name evidence="2" type="ORF">BINO364_LOCUS4323</name>
</gene>
<evidence type="ECO:0000313" key="3">
    <source>
        <dbReference type="Proteomes" id="UP000838878"/>
    </source>
</evidence>
<evidence type="ECO:0000256" key="1">
    <source>
        <dbReference type="SAM" id="MobiDB-lite"/>
    </source>
</evidence>